<evidence type="ECO:0000256" key="5">
    <source>
        <dbReference type="PROSITE-ProRule" id="PRU00023"/>
    </source>
</evidence>
<dbReference type="InterPro" id="IPR013324">
    <property type="entry name" value="RNA_pol_sigma_r3/r4-like"/>
</dbReference>
<keyword evidence="4 6" id="KW-0804">Transcription</keyword>
<dbReference type="GO" id="GO:0006352">
    <property type="term" value="P:DNA-templated transcription initiation"/>
    <property type="evidence" value="ECO:0007669"/>
    <property type="project" value="InterPro"/>
</dbReference>
<dbReference type="InterPro" id="IPR013325">
    <property type="entry name" value="RNA_pol_sigma_r2"/>
</dbReference>
<comment type="caution">
    <text evidence="9">The sequence shown here is derived from an EMBL/GenBank/DDBJ whole genome shotgun (WGS) entry which is preliminary data.</text>
</comment>
<evidence type="ECO:0000259" key="8">
    <source>
        <dbReference type="PROSITE" id="PS00716"/>
    </source>
</evidence>
<evidence type="ECO:0000256" key="3">
    <source>
        <dbReference type="ARBA" id="ARBA00023125"/>
    </source>
</evidence>
<dbReference type="AlphaFoldDB" id="A0A4U1JL69"/>
<dbReference type="Pfam" id="PF04545">
    <property type="entry name" value="Sigma70_r4"/>
    <property type="match status" value="1"/>
</dbReference>
<dbReference type="PROSITE" id="PS00715">
    <property type="entry name" value="SIGMA70_1"/>
    <property type="match status" value="1"/>
</dbReference>
<keyword evidence="2 6" id="KW-0731">Sigma factor</keyword>
<dbReference type="Pfam" id="PF04542">
    <property type="entry name" value="Sigma70_r2"/>
    <property type="match status" value="1"/>
</dbReference>
<comment type="function">
    <text evidence="6">Sigma factors are initiation factors that promote the attachment of RNA polymerase to specific initiation sites and are then released.</text>
</comment>
<dbReference type="Gene3D" id="1.20.120.1810">
    <property type="match status" value="1"/>
</dbReference>
<feature type="domain" description="RNA polymerase sigma-70" evidence="7">
    <location>
        <begin position="567"/>
        <end position="580"/>
    </location>
</feature>
<comment type="similarity">
    <text evidence="6">Belongs to the sigma-70 factor family.</text>
</comment>
<keyword evidence="5" id="KW-0040">ANK repeat</keyword>
<dbReference type="PANTHER" id="PTHR30603">
    <property type="entry name" value="RNA POLYMERASE SIGMA FACTOR RPO"/>
    <property type="match status" value="1"/>
</dbReference>
<dbReference type="GO" id="GO:0016987">
    <property type="term" value="F:sigma factor activity"/>
    <property type="evidence" value="ECO:0007669"/>
    <property type="project" value="UniProtKB-KW"/>
</dbReference>
<dbReference type="Proteomes" id="UP000310597">
    <property type="component" value="Unassembled WGS sequence"/>
</dbReference>
<dbReference type="SUPFAM" id="SSF48403">
    <property type="entry name" value="Ankyrin repeat"/>
    <property type="match status" value="1"/>
</dbReference>
<dbReference type="InterPro" id="IPR036770">
    <property type="entry name" value="Ankyrin_rpt-contain_sf"/>
</dbReference>
<evidence type="ECO:0000259" key="7">
    <source>
        <dbReference type="PROSITE" id="PS00715"/>
    </source>
</evidence>
<dbReference type="InterPro" id="IPR007630">
    <property type="entry name" value="RNA_pol_sigma70_r4"/>
</dbReference>
<gene>
    <name evidence="9" type="ORF">FBT96_18920</name>
</gene>
<reference evidence="9 10" key="1">
    <citation type="submission" date="2019-04" db="EMBL/GenBank/DDBJ databases">
        <title>Draft Whole-Genome sequence of the purple photosynthetic bacterium Rhodobacter capsulatus SP108 with an indigenous class A beta-lactamase.</title>
        <authorList>
            <person name="Robertson S."/>
            <person name="Meyer T.E."/>
            <person name="Kyndt J.A."/>
        </authorList>
    </citation>
    <scope>NUCLEOTIDE SEQUENCE [LARGE SCALE GENOMIC DNA]</scope>
    <source>
        <strain evidence="9 10">SP108</strain>
    </source>
</reference>
<dbReference type="Gene3D" id="1.10.10.10">
    <property type="entry name" value="Winged helix-like DNA-binding domain superfamily/Winged helix DNA-binding domain"/>
    <property type="match status" value="2"/>
</dbReference>
<dbReference type="EMBL" id="SWJZ01000112">
    <property type="protein sequence ID" value="TKD13783.1"/>
    <property type="molecule type" value="Genomic_DNA"/>
</dbReference>
<dbReference type="InterPro" id="IPR002110">
    <property type="entry name" value="Ankyrin_rpt"/>
</dbReference>
<dbReference type="PANTHER" id="PTHR30603:SF47">
    <property type="entry name" value="RNA POLYMERASE SIGMA FACTOR SIGD, CHLOROPLASTIC"/>
    <property type="match status" value="1"/>
</dbReference>
<keyword evidence="1 6" id="KW-0805">Transcription regulation</keyword>
<dbReference type="NCBIfam" id="TIGR02937">
    <property type="entry name" value="sigma70-ECF"/>
    <property type="match status" value="1"/>
</dbReference>
<dbReference type="InterPro" id="IPR050239">
    <property type="entry name" value="Sigma-70_RNA_pol_init_factors"/>
</dbReference>
<dbReference type="GO" id="GO:0003677">
    <property type="term" value="F:DNA binding"/>
    <property type="evidence" value="ECO:0007669"/>
    <property type="project" value="UniProtKB-KW"/>
</dbReference>
<dbReference type="Pfam" id="PF12796">
    <property type="entry name" value="Ank_2"/>
    <property type="match status" value="1"/>
</dbReference>
<organism evidence="9 10">
    <name type="scientific">Rhodobacter capsulatus</name>
    <name type="common">Rhodopseudomonas capsulata</name>
    <dbReference type="NCBI Taxonomy" id="1061"/>
    <lineage>
        <taxon>Bacteria</taxon>
        <taxon>Pseudomonadati</taxon>
        <taxon>Pseudomonadota</taxon>
        <taxon>Alphaproteobacteria</taxon>
        <taxon>Rhodobacterales</taxon>
        <taxon>Rhodobacter group</taxon>
        <taxon>Rhodobacter</taxon>
    </lineage>
</organism>
<evidence type="ECO:0000313" key="9">
    <source>
        <dbReference type="EMBL" id="TKD13783.1"/>
    </source>
</evidence>
<evidence type="ECO:0000256" key="4">
    <source>
        <dbReference type="ARBA" id="ARBA00023163"/>
    </source>
</evidence>
<dbReference type="Gene3D" id="1.25.40.20">
    <property type="entry name" value="Ankyrin repeat-containing domain"/>
    <property type="match status" value="2"/>
</dbReference>
<dbReference type="PRINTS" id="PR00046">
    <property type="entry name" value="SIGMA70FCT"/>
</dbReference>
<evidence type="ECO:0000256" key="2">
    <source>
        <dbReference type="ARBA" id="ARBA00023082"/>
    </source>
</evidence>
<dbReference type="PROSITE" id="PS00716">
    <property type="entry name" value="SIGMA70_2"/>
    <property type="match status" value="1"/>
</dbReference>
<feature type="repeat" description="ANK" evidence="5">
    <location>
        <begin position="3"/>
        <end position="35"/>
    </location>
</feature>
<dbReference type="CDD" id="cd06171">
    <property type="entry name" value="Sigma70_r4"/>
    <property type="match status" value="1"/>
</dbReference>
<accession>A0A4U1JL69</accession>
<dbReference type="PROSITE" id="PS50297">
    <property type="entry name" value="ANK_REP_REGION"/>
    <property type="match status" value="1"/>
</dbReference>
<evidence type="ECO:0000313" key="10">
    <source>
        <dbReference type="Proteomes" id="UP000310597"/>
    </source>
</evidence>
<evidence type="ECO:0000256" key="1">
    <source>
        <dbReference type="ARBA" id="ARBA00023015"/>
    </source>
</evidence>
<dbReference type="InterPro" id="IPR014284">
    <property type="entry name" value="RNA_pol_sigma-70_dom"/>
</dbReference>
<dbReference type="InterPro" id="IPR036388">
    <property type="entry name" value="WH-like_DNA-bd_sf"/>
</dbReference>
<dbReference type="SUPFAM" id="SSF88659">
    <property type="entry name" value="Sigma3 and sigma4 domains of RNA polymerase sigma factors"/>
    <property type="match status" value="1"/>
</dbReference>
<dbReference type="InterPro" id="IPR000943">
    <property type="entry name" value="RNA_pol_sigma70"/>
</dbReference>
<evidence type="ECO:0000256" key="6">
    <source>
        <dbReference type="RuleBase" id="RU362124"/>
    </source>
</evidence>
<sequence>MTNAAFPLHDAARKGRSRVVMRLLELGHSASTLDEEGRRASQRAREAGHHDLADELESREAGHASVSSHSSIHEALTIKELVGLVQGKPGAVSALIAAGRVGAIDAKGDTPLHICASQGRLQFCDQLIKAGANPAAMNFEGKKPHDRAAENGHAMVAGLLRSLLPESFVAPDDVRPDLSTAVLPVSKPVKEATDDIFAFDDLDLDFDGEEEAEDFHRDLERDDYVASFDAVQGRVTRLGDEDGAELEFDDLRRGGFRIDAEDVVGPLPQTAEFADGATFRSYLDVRTGRKSAPHATAPTTRFHAISESALMAWVERVLAAGTCNGEDVDTLIGDIRGFFDAETVRGNLVHELTNLGLMPCEDESCEVFVAGHPSDPEDVADLLACICNGSNMRPGVEFKPLSARAEARLFRELSASQQDMCRALVSNETLVSVVVMLGEKVEAGSVPPSLLTDLDVQHGRQTPDGEVLSASLSCLVGYQTMLEDGAVTAEQRAYALSAVSALKLSRDAVDLIAQGLRANPELDDVRHRIEASLRARENFRREILLEHLALVRRQASRREAPVDDIEDMVHDGVFGLMRSIDLFEPDRGNRFMTYCQFGVRQSITRALDDTGSLVRVPSHRAIVLRKVDRLEEGISQQLSAEAIISVISEEMEIPPETIREIRRIPRRPVPFEEMVHDCLDVDSPQFRHVLARQRTEIIEHFLADMPERAADVIVRRFGLRGEDEMTLEELGAIHGVTRERIRQIEAKRLAEIGHRTNQRLLRNLI</sequence>
<feature type="repeat" description="ANK" evidence="5">
    <location>
        <begin position="107"/>
        <end position="139"/>
    </location>
</feature>
<feature type="domain" description="RNA polymerase sigma-70" evidence="8">
    <location>
        <begin position="726"/>
        <end position="752"/>
    </location>
</feature>
<protein>
    <recommendedName>
        <fullName evidence="6">RNA polymerase sigma factor</fullName>
    </recommendedName>
</protein>
<keyword evidence="3 6" id="KW-0238">DNA-binding</keyword>
<dbReference type="SUPFAM" id="SSF88946">
    <property type="entry name" value="Sigma2 domain of RNA polymerase sigma factors"/>
    <property type="match status" value="1"/>
</dbReference>
<name>A0A4U1JL69_RHOCA</name>
<proteinExistence type="inferred from homology"/>
<dbReference type="PROSITE" id="PS50088">
    <property type="entry name" value="ANK_REPEAT"/>
    <property type="match status" value="2"/>
</dbReference>
<dbReference type="InterPro" id="IPR007627">
    <property type="entry name" value="RNA_pol_sigma70_r2"/>
</dbReference>
<dbReference type="SMART" id="SM00248">
    <property type="entry name" value="ANK"/>
    <property type="match status" value="2"/>
</dbReference>